<organism evidence="7 8">
    <name type="scientific">Corchorus olitorius</name>
    <dbReference type="NCBI Taxonomy" id="93759"/>
    <lineage>
        <taxon>Eukaryota</taxon>
        <taxon>Viridiplantae</taxon>
        <taxon>Streptophyta</taxon>
        <taxon>Embryophyta</taxon>
        <taxon>Tracheophyta</taxon>
        <taxon>Spermatophyta</taxon>
        <taxon>Magnoliopsida</taxon>
        <taxon>eudicotyledons</taxon>
        <taxon>Gunneridae</taxon>
        <taxon>Pentapetalae</taxon>
        <taxon>rosids</taxon>
        <taxon>malvids</taxon>
        <taxon>Malvales</taxon>
        <taxon>Malvaceae</taxon>
        <taxon>Grewioideae</taxon>
        <taxon>Apeibeae</taxon>
        <taxon>Corchorus</taxon>
    </lineage>
</organism>
<gene>
    <name evidence="7" type="ORF">COLO4_09256</name>
</gene>
<dbReference type="Proteomes" id="UP000187203">
    <property type="component" value="Unassembled WGS sequence"/>
</dbReference>
<evidence type="ECO:0000259" key="6">
    <source>
        <dbReference type="PROSITE" id="PS51005"/>
    </source>
</evidence>
<evidence type="ECO:0000313" key="7">
    <source>
        <dbReference type="EMBL" id="OMP04842.1"/>
    </source>
</evidence>
<dbReference type="SUPFAM" id="SSF101941">
    <property type="entry name" value="NAC domain"/>
    <property type="match status" value="1"/>
</dbReference>
<dbReference type="AlphaFoldDB" id="A0A1R3KCN6"/>
<keyword evidence="4" id="KW-0539">Nucleus</keyword>
<feature type="compositionally biased region" description="Polar residues" evidence="5">
    <location>
        <begin position="304"/>
        <end position="321"/>
    </location>
</feature>
<dbReference type="Gene3D" id="2.170.150.80">
    <property type="entry name" value="NAC domain"/>
    <property type="match status" value="1"/>
</dbReference>
<dbReference type="PANTHER" id="PTHR31744">
    <property type="entry name" value="PROTEIN CUP-SHAPED COTYLEDON 2-RELATED"/>
    <property type="match status" value="1"/>
</dbReference>
<reference evidence="8" key="1">
    <citation type="submission" date="2013-09" db="EMBL/GenBank/DDBJ databases">
        <title>Corchorus olitorius genome sequencing.</title>
        <authorList>
            <person name="Alam M."/>
            <person name="Haque M.S."/>
            <person name="Islam M.S."/>
            <person name="Emdad E.M."/>
            <person name="Islam M.M."/>
            <person name="Ahmed B."/>
            <person name="Halim A."/>
            <person name="Hossen Q.M.M."/>
            <person name="Hossain M.Z."/>
            <person name="Ahmed R."/>
            <person name="Khan M.M."/>
            <person name="Islam R."/>
            <person name="Rashid M.M."/>
            <person name="Khan S.A."/>
            <person name="Rahman M.S."/>
            <person name="Alam M."/>
            <person name="Yahiya A.S."/>
            <person name="Khan M.S."/>
            <person name="Azam M.S."/>
            <person name="Haque T."/>
            <person name="Lashkar M.Z.H."/>
            <person name="Akhand A.I."/>
            <person name="Morshed G."/>
            <person name="Roy S."/>
            <person name="Uddin K.S."/>
            <person name="Rabeya T."/>
            <person name="Hossain A.S."/>
            <person name="Chowdhury A."/>
            <person name="Snigdha A.R."/>
            <person name="Mortoza M.S."/>
            <person name="Matin S.A."/>
            <person name="Hoque S.M.E."/>
            <person name="Islam M.K."/>
            <person name="Roy D.K."/>
            <person name="Haider R."/>
            <person name="Moosa M.M."/>
            <person name="Elias S.M."/>
            <person name="Hasan A.M."/>
            <person name="Jahan S."/>
            <person name="Shafiuddin M."/>
            <person name="Mahmood N."/>
            <person name="Shommy N.S."/>
        </authorList>
    </citation>
    <scope>NUCLEOTIDE SEQUENCE [LARGE SCALE GENOMIC DNA]</scope>
    <source>
        <strain evidence="8">cv. O-4</strain>
    </source>
</reference>
<name>A0A1R3KCN6_9ROSI</name>
<keyword evidence="8" id="KW-1185">Reference proteome</keyword>
<accession>A0A1R3KCN6</accession>
<dbReference type="EMBL" id="AWUE01014177">
    <property type="protein sequence ID" value="OMP04842.1"/>
    <property type="molecule type" value="Genomic_DNA"/>
</dbReference>
<sequence length="321" mass="36351">MEQLRFPAGVRFHPTDVEVLEYLRRKVKGKGKAKDKKLCLEIVAEVDVYKHAPWDLPHLSALKTKSDPKWYFLCPTVKKFAKGPRLNRAGDFGYWKSSGKEKTIKCNHQLLGSMKTLVFHQGKSQRQGDKTDWIIHEYRLFQRHNQKLVQNSDYVFCVVFKKHGYEEFIDDDDDDDDEIFEDDNNLLIGTSSVPAPVPLQIEESVPVPVQVQEESIEQYLKSVSELLGIEDIDGPISINDGQGGNFGLEFSEQHDINLSDQEVDWNDVLQSVTASSPVGIRQPAEAEAISNSVSEPQLYGQDNYGGTSSHFFQANNYAPSN</sequence>
<feature type="region of interest" description="Disordered" evidence="5">
    <location>
        <begin position="286"/>
        <end position="321"/>
    </location>
</feature>
<dbReference type="Pfam" id="PF02365">
    <property type="entry name" value="NAM"/>
    <property type="match status" value="1"/>
</dbReference>
<evidence type="ECO:0000256" key="5">
    <source>
        <dbReference type="SAM" id="MobiDB-lite"/>
    </source>
</evidence>
<evidence type="ECO:0000313" key="8">
    <source>
        <dbReference type="Proteomes" id="UP000187203"/>
    </source>
</evidence>
<evidence type="ECO:0000256" key="3">
    <source>
        <dbReference type="ARBA" id="ARBA00023163"/>
    </source>
</evidence>
<dbReference type="STRING" id="93759.A0A1R3KCN6"/>
<evidence type="ECO:0000256" key="4">
    <source>
        <dbReference type="ARBA" id="ARBA00023242"/>
    </source>
</evidence>
<dbReference type="GO" id="GO:0003677">
    <property type="term" value="F:DNA binding"/>
    <property type="evidence" value="ECO:0007669"/>
    <property type="project" value="UniProtKB-KW"/>
</dbReference>
<dbReference type="PANTHER" id="PTHR31744:SF210">
    <property type="entry name" value="NAC DOMAIN-CONTAINING PROTEIN 86-LIKE"/>
    <property type="match status" value="1"/>
</dbReference>
<keyword evidence="1" id="KW-0805">Transcription regulation</keyword>
<feature type="domain" description="NAC" evidence="6">
    <location>
        <begin position="6"/>
        <end position="162"/>
    </location>
</feature>
<dbReference type="GO" id="GO:0006355">
    <property type="term" value="P:regulation of DNA-templated transcription"/>
    <property type="evidence" value="ECO:0007669"/>
    <property type="project" value="InterPro"/>
</dbReference>
<evidence type="ECO:0000256" key="2">
    <source>
        <dbReference type="ARBA" id="ARBA00023125"/>
    </source>
</evidence>
<proteinExistence type="predicted"/>
<dbReference type="PROSITE" id="PS51005">
    <property type="entry name" value="NAC"/>
    <property type="match status" value="1"/>
</dbReference>
<keyword evidence="2" id="KW-0238">DNA-binding</keyword>
<evidence type="ECO:0000256" key="1">
    <source>
        <dbReference type="ARBA" id="ARBA00023015"/>
    </source>
</evidence>
<keyword evidence="3" id="KW-0804">Transcription</keyword>
<dbReference type="InterPro" id="IPR003441">
    <property type="entry name" value="NAC-dom"/>
</dbReference>
<protein>
    <submittedName>
        <fullName evidence="7">No apical meristem (NAM) protein</fullName>
    </submittedName>
</protein>
<dbReference type="InterPro" id="IPR036093">
    <property type="entry name" value="NAC_dom_sf"/>
</dbReference>
<dbReference type="OrthoDB" id="2020306at2759"/>
<comment type="caution">
    <text evidence="7">The sequence shown here is derived from an EMBL/GenBank/DDBJ whole genome shotgun (WGS) entry which is preliminary data.</text>
</comment>